<dbReference type="GO" id="GO:0009094">
    <property type="term" value="P:L-phenylalanine biosynthetic process"/>
    <property type="evidence" value="ECO:0007669"/>
    <property type="project" value="UniProtKB-KW"/>
</dbReference>
<evidence type="ECO:0000256" key="4">
    <source>
        <dbReference type="ARBA" id="ARBA00023239"/>
    </source>
</evidence>
<dbReference type="PROSITE" id="PS00858">
    <property type="entry name" value="PREPHENATE_DEHYDR_2"/>
    <property type="match status" value="1"/>
</dbReference>
<organism evidence="7 8">
    <name type="scientific">Eragrostis curvula</name>
    <name type="common">weeping love grass</name>
    <dbReference type="NCBI Taxonomy" id="38414"/>
    <lineage>
        <taxon>Eukaryota</taxon>
        <taxon>Viridiplantae</taxon>
        <taxon>Streptophyta</taxon>
        <taxon>Embryophyta</taxon>
        <taxon>Tracheophyta</taxon>
        <taxon>Spermatophyta</taxon>
        <taxon>Magnoliopsida</taxon>
        <taxon>Liliopsida</taxon>
        <taxon>Poales</taxon>
        <taxon>Poaceae</taxon>
        <taxon>PACMAD clade</taxon>
        <taxon>Chloridoideae</taxon>
        <taxon>Eragrostideae</taxon>
        <taxon>Eragrostidinae</taxon>
        <taxon>Eragrostis</taxon>
    </lineage>
</organism>
<dbReference type="InterPro" id="IPR001086">
    <property type="entry name" value="Preph_deHydtase"/>
</dbReference>
<dbReference type="PROSITE" id="PS51171">
    <property type="entry name" value="PREPHENATE_DEHYDR_3"/>
    <property type="match status" value="1"/>
</dbReference>
<comment type="pathway">
    <text evidence="5">Amino-acid biosynthesis.</text>
</comment>
<dbReference type="Gene3D" id="3.40.190.10">
    <property type="entry name" value="Periplasmic binding protein-like II"/>
    <property type="match status" value="1"/>
</dbReference>
<evidence type="ECO:0000256" key="3">
    <source>
        <dbReference type="ARBA" id="ARBA00023222"/>
    </source>
</evidence>
<evidence type="ECO:0000256" key="1">
    <source>
        <dbReference type="ARBA" id="ARBA00022605"/>
    </source>
</evidence>
<feature type="domain" description="Prephenate dehydratase" evidence="6">
    <location>
        <begin position="1"/>
        <end position="138"/>
    </location>
</feature>
<dbReference type="GO" id="GO:0047769">
    <property type="term" value="F:arogenate dehydratase activity"/>
    <property type="evidence" value="ECO:0007669"/>
    <property type="project" value="TreeGrafter"/>
</dbReference>
<accession>A0A5J9WSH9</accession>
<name>A0A5J9WSH9_9POAL</name>
<sequence length="287" mass="30971">LAVAGDNGGRPSPWRTTTSCSGEHCTAVSTSSARCSSPCATACSRSRGCAGSRLTRVISHPLALAQCEQTLTDMMGLAVRRQRFSSTAGAAAYVAANGLRDTAAVASSRAAELYGMEVLADGNVTRFVVLARELVVPPRSTDDGRRPIKTSIVFAGASSSVLFEVLAAFAKRDISLTRIETRPKYHNVETRLLGRMFWYDFQASLADPRRAERHGRGPRVHLLPAGARELPHGHGRHLINLADVTLCVCPPERWMYAFLTCTQVNFFPAPIPTFVIQSSQSSPLSLA</sequence>
<dbReference type="Proteomes" id="UP000324897">
    <property type="component" value="Chromosome 6"/>
</dbReference>
<dbReference type="PANTHER" id="PTHR21022:SF41">
    <property type="entry name" value="AROGENATE DEHYDRATASE"/>
    <property type="match status" value="1"/>
</dbReference>
<feature type="non-terminal residue" evidence="7">
    <location>
        <position position="1"/>
    </location>
</feature>
<dbReference type="InterPro" id="IPR018528">
    <property type="entry name" value="Preph_deHydtase_CS"/>
</dbReference>
<dbReference type="GO" id="GO:0004664">
    <property type="term" value="F:prephenate dehydratase activity"/>
    <property type="evidence" value="ECO:0007669"/>
    <property type="project" value="InterPro"/>
</dbReference>
<evidence type="ECO:0000313" key="8">
    <source>
        <dbReference type="Proteomes" id="UP000324897"/>
    </source>
</evidence>
<keyword evidence="2" id="KW-0057">Aromatic amino acid biosynthesis</keyword>
<dbReference type="AlphaFoldDB" id="A0A5J9WSH9"/>
<keyword evidence="1" id="KW-0028">Amino-acid biosynthesis</keyword>
<dbReference type="SUPFAM" id="SSF53850">
    <property type="entry name" value="Periplasmic binding protein-like II"/>
    <property type="match status" value="1"/>
</dbReference>
<dbReference type="Pfam" id="PF00800">
    <property type="entry name" value="PDT"/>
    <property type="match status" value="1"/>
</dbReference>
<dbReference type="OrthoDB" id="2414662at2759"/>
<dbReference type="InterPro" id="IPR045865">
    <property type="entry name" value="ACT-like_dom_sf"/>
</dbReference>
<keyword evidence="3" id="KW-0584">Phenylalanine biosynthesis</keyword>
<dbReference type="PANTHER" id="PTHR21022">
    <property type="entry name" value="PREPHENATE DEHYDRATASE P PROTEIN"/>
    <property type="match status" value="1"/>
</dbReference>
<evidence type="ECO:0000313" key="7">
    <source>
        <dbReference type="EMBL" id="TVU51712.1"/>
    </source>
</evidence>
<protein>
    <recommendedName>
        <fullName evidence="6">Prephenate dehydratase domain-containing protein</fullName>
    </recommendedName>
</protein>
<dbReference type="EMBL" id="RWGY01000002">
    <property type="protein sequence ID" value="TVU51712.1"/>
    <property type="molecule type" value="Genomic_DNA"/>
</dbReference>
<evidence type="ECO:0000256" key="5">
    <source>
        <dbReference type="ARBA" id="ARBA00029440"/>
    </source>
</evidence>
<gene>
    <name evidence="7" type="ORF">EJB05_03154</name>
</gene>
<reference evidence="7 8" key="1">
    <citation type="journal article" date="2019" name="Sci. Rep.">
        <title>A high-quality genome of Eragrostis curvula grass provides insights into Poaceae evolution and supports new strategies to enhance forage quality.</title>
        <authorList>
            <person name="Carballo J."/>
            <person name="Santos B.A.C.M."/>
            <person name="Zappacosta D."/>
            <person name="Garbus I."/>
            <person name="Selva J.P."/>
            <person name="Gallo C.A."/>
            <person name="Diaz A."/>
            <person name="Albertini E."/>
            <person name="Caccamo M."/>
            <person name="Echenique V."/>
        </authorList>
    </citation>
    <scope>NUCLEOTIDE SEQUENCE [LARGE SCALE GENOMIC DNA]</scope>
    <source>
        <strain evidence="8">cv. Victoria</strain>
        <tissue evidence="7">Leaf</tissue>
    </source>
</reference>
<dbReference type="SUPFAM" id="SSF55021">
    <property type="entry name" value="ACT-like"/>
    <property type="match status" value="1"/>
</dbReference>
<evidence type="ECO:0000259" key="6">
    <source>
        <dbReference type="PROSITE" id="PS51171"/>
    </source>
</evidence>
<dbReference type="Gramene" id="TVU51712">
    <property type="protein sequence ID" value="TVU51712"/>
    <property type="gene ID" value="EJB05_03154"/>
</dbReference>
<dbReference type="Gene3D" id="3.30.70.260">
    <property type="match status" value="1"/>
</dbReference>
<proteinExistence type="predicted"/>
<evidence type="ECO:0000256" key="2">
    <source>
        <dbReference type="ARBA" id="ARBA00023141"/>
    </source>
</evidence>
<comment type="caution">
    <text evidence="7">The sequence shown here is derived from an EMBL/GenBank/DDBJ whole genome shotgun (WGS) entry which is preliminary data.</text>
</comment>
<keyword evidence="8" id="KW-1185">Reference proteome</keyword>
<dbReference type="GO" id="GO:0009507">
    <property type="term" value="C:chloroplast"/>
    <property type="evidence" value="ECO:0007669"/>
    <property type="project" value="TreeGrafter"/>
</dbReference>
<keyword evidence="4" id="KW-0456">Lyase</keyword>